<dbReference type="RefSeq" id="WP_007186615.1">
    <property type="nucleotide sequence ID" value="NZ_AKGD01000003.1"/>
</dbReference>
<dbReference type="OrthoDB" id="8872210at2"/>
<feature type="signal peptide" evidence="1">
    <location>
        <begin position="1"/>
        <end position="40"/>
    </location>
</feature>
<dbReference type="PANTHER" id="PTHR42678:SF34">
    <property type="entry name" value="OS04G0183300 PROTEIN"/>
    <property type="match status" value="1"/>
</dbReference>
<keyword evidence="1" id="KW-0732">Signal</keyword>
<gene>
    <name evidence="3" type="ORF">WQQ_36800</name>
</gene>
<dbReference type="Gene3D" id="3.90.1300.10">
    <property type="entry name" value="Amidase signature (AS) domain"/>
    <property type="match status" value="1"/>
</dbReference>
<accession>I8T3L4</accession>
<evidence type="ECO:0000256" key="1">
    <source>
        <dbReference type="SAM" id="SignalP"/>
    </source>
</evidence>
<dbReference type="PATRIC" id="fig|1172194.4.peg.3571"/>
<dbReference type="SUPFAM" id="SSF75304">
    <property type="entry name" value="Amidase signature (AS) enzymes"/>
    <property type="match status" value="1"/>
</dbReference>
<proteinExistence type="predicted"/>
<reference evidence="3 4" key="1">
    <citation type="journal article" date="2012" name="J. Bacteriol.">
        <title>Genome Sequence of n-Alkane-Degrading Hydrocarboniphaga effusa Strain AP103T (ATCC BAA-332T).</title>
        <authorList>
            <person name="Chang H.K."/>
            <person name="Zylstra G.J."/>
            <person name="Chae J.C."/>
        </authorList>
    </citation>
    <scope>NUCLEOTIDE SEQUENCE [LARGE SCALE GENOMIC DNA]</scope>
    <source>
        <strain evidence="3 4">AP103</strain>
    </source>
</reference>
<protein>
    <recommendedName>
        <fullName evidence="2">Amidase domain-containing protein</fullName>
    </recommendedName>
</protein>
<dbReference type="InterPro" id="IPR036928">
    <property type="entry name" value="AS_sf"/>
</dbReference>
<evidence type="ECO:0000259" key="2">
    <source>
        <dbReference type="Pfam" id="PF01425"/>
    </source>
</evidence>
<keyword evidence="4" id="KW-1185">Reference proteome</keyword>
<comment type="caution">
    <text evidence="3">The sequence shown here is derived from an EMBL/GenBank/DDBJ whole genome shotgun (WGS) entry which is preliminary data.</text>
</comment>
<dbReference type="PANTHER" id="PTHR42678">
    <property type="entry name" value="AMIDASE"/>
    <property type="match status" value="1"/>
</dbReference>
<dbReference type="EMBL" id="AKGD01000003">
    <property type="protein sequence ID" value="EIT68485.1"/>
    <property type="molecule type" value="Genomic_DNA"/>
</dbReference>
<dbReference type="InterPro" id="IPR023631">
    <property type="entry name" value="Amidase_dom"/>
</dbReference>
<feature type="chain" id="PRO_5003714378" description="Amidase domain-containing protein" evidence="1">
    <location>
        <begin position="41"/>
        <end position="549"/>
    </location>
</feature>
<dbReference type="Pfam" id="PF01425">
    <property type="entry name" value="Amidase"/>
    <property type="match status" value="1"/>
</dbReference>
<feature type="domain" description="Amidase" evidence="2">
    <location>
        <begin position="67"/>
        <end position="520"/>
    </location>
</feature>
<evidence type="ECO:0000313" key="4">
    <source>
        <dbReference type="Proteomes" id="UP000003704"/>
    </source>
</evidence>
<dbReference type="AlphaFoldDB" id="I8T3L4"/>
<sequence>MRLVHPNLQNFGRKSLRRSSFRPLLISAAIAFAFPSVAQAKTFDLQSAGVEDIQAAVDAGALSYEKLVTLYLARIAAYDKKGPALNTVITLNKNAIATARALDQERKSKGLRSPLMGIPILAKDNYDTADMPTSGGSFVLANSVPYEDAPSIRQLREAGAIIIAKVNMDEFAHGGIGYSSRLGQTHNPHDPRRHPAGSSGGTGAGLAAWFSPLGLGSDTGGSIRGPSSANGVVGIKPTNGLISRSGIMPCVLSFDTGGPMARSVYDAALALGYMTGIDAKDPLTSTSAGLFYKDYTQFLKKDALEGVRLGAIRDHQGTDAEVDRVFDAALAELKAQGAIVVDGLHYPAMALNNRANVMEPMRAEVKDNYVAYLGTLKPGLPKTVTELAALGIKLTQPKGEFMPHPSVFTRFKALGEREPITDISYTSAKLYGMKAVQGAVLGLIEHHQLDAIVYPTRSRQPEIIDPNVANVVDRQGAPSLTSIANVTQFPDVIVPAGLTNEKMPVTISFFGPAWSEPRLLSYAYSYEQATHHLVPPATTPALAGERFEY</sequence>
<evidence type="ECO:0000313" key="3">
    <source>
        <dbReference type="EMBL" id="EIT68485.1"/>
    </source>
</evidence>
<dbReference type="STRING" id="1172194.WQQ_36800"/>
<dbReference type="Proteomes" id="UP000003704">
    <property type="component" value="Unassembled WGS sequence"/>
</dbReference>
<organism evidence="3 4">
    <name type="scientific">Hydrocarboniphaga effusa AP103</name>
    <dbReference type="NCBI Taxonomy" id="1172194"/>
    <lineage>
        <taxon>Bacteria</taxon>
        <taxon>Pseudomonadati</taxon>
        <taxon>Pseudomonadota</taxon>
        <taxon>Gammaproteobacteria</taxon>
        <taxon>Nevskiales</taxon>
        <taxon>Nevskiaceae</taxon>
        <taxon>Hydrocarboniphaga</taxon>
    </lineage>
</organism>
<name>I8T3L4_9GAMM</name>